<gene>
    <name evidence="2" type="ORF">AGRA3207_001740</name>
</gene>
<proteinExistence type="predicted"/>
<dbReference type="Proteomes" id="UP001049518">
    <property type="component" value="Chromosome"/>
</dbReference>
<feature type="region of interest" description="Disordered" evidence="1">
    <location>
        <begin position="73"/>
        <end position="94"/>
    </location>
</feature>
<protein>
    <recommendedName>
        <fullName evidence="4">Gamma-glutamylcyclotransferase</fullName>
    </recommendedName>
</protein>
<name>A0ABX8QQB8_9ACTN</name>
<accession>A0ABX8QQB8</accession>
<dbReference type="EMBL" id="CP059572">
    <property type="protein sequence ID" value="QXJ20942.1"/>
    <property type="molecule type" value="Genomic_DNA"/>
</dbReference>
<keyword evidence="3" id="KW-1185">Reference proteome</keyword>
<dbReference type="RefSeq" id="WP_231334056.1">
    <property type="nucleotide sequence ID" value="NZ_CP059572.1"/>
</dbReference>
<evidence type="ECO:0000313" key="3">
    <source>
        <dbReference type="Proteomes" id="UP001049518"/>
    </source>
</evidence>
<evidence type="ECO:0000313" key="2">
    <source>
        <dbReference type="EMBL" id="QXJ20942.1"/>
    </source>
</evidence>
<sequence>MLRVFCFGTLGITVEDLYLIDPDPELGGHERGVRVELRLLDPRPWRGSGTASQPIIVDRAVWRADFLESVAGGPGSKDRMHHHPAMADNEPGRRVFDTDLTADPMGWLQDQLDDVAPLLAEAGVDPGAHRPSAAAVSEASPDLVGTVATVLNAVREGVLATAPKKTADTGRA</sequence>
<organism evidence="2 3">
    <name type="scientific">Actinomadura graeca</name>
    <dbReference type="NCBI Taxonomy" id="2750812"/>
    <lineage>
        <taxon>Bacteria</taxon>
        <taxon>Bacillati</taxon>
        <taxon>Actinomycetota</taxon>
        <taxon>Actinomycetes</taxon>
        <taxon>Streptosporangiales</taxon>
        <taxon>Thermomonosporaceae</taxon>
        <taxon>Actinomadura</taxon>
    </lineage>
</organism>
<reference evidence="2" key="1">
    <citation type="submission" date="2020-07" db="EMBL/GenBank/DDBJ databases">
        <authorList>
            <person name="Tarantini F.S."/>
            <person name="Hong K.W."/>
            <person name="Chan K.G."/>
        </authorList>
    </citation>
    <scope>NUCLEOTIDE SEQUENCE</scope>
    <source>
        <strain evidence="2">32-07</strain>
    </source>
</reference>
<evidence type="ECO:0008006" key="4">
    <source>
        <dbReference type="Google" id="ProtNLM"/>
    </source>
</evidence>
<evidence type="ECO:0000256" key="1">
    <source>
        <dbReference type="SAM" id="MobiDB-lite"/>
    </source>
</evidence>